<evidence type="ECO:0000313" key="2">
    <source>
        <dbReference type="Proteomes" id="UP000321547"/>
    </source>
</evidence>
<comment type="caution">
    <text evidence="1">The sequence shown here is derived from an EMBL/GenBank/DDBJ whole genome shotgun (WGS) entry which is preliminary data.</text>
</comment>
<dbReference type="Proteomes" id="UP000321547">
    <property type="component" value="Unassembled WGS sequence"/>
</dbReference>
<keyword evidence="2" id="KW-1185">Reference proteome</keyword>
<organism evidence="1 2">
    <name type="scientific">Halolactibacillus halophilus</name>
    <dbReference type="NCBI Taxonomy" id="306540"/>
    <lineage>
        <taxon>Bacteria</taxon>
        <taxon>Bacillati</taxon>
        <taxon>Bacillota</taxon>
        <taxon>Bacilli</taxon>
        <taxon>Bacillales</taxon>
        <taxon>Bacillaceae</taxon>
        <taxon>Halolactibacillus</taxon>
    </lineage>
</organism>
<proteinExistence type="predicted"/>
<accession>A0ABQ0VR63</accession>
<sequence>MRRKKKKKNYLKFEIKVLKMLKREKLTVNIVKNAQTYENQTNYKE</sequence>
<evidence type="ECO:0008006" key="3">
    <source>
        <dbReference type="Google" id="ProtNLM"/>
    </source>
</evidence>
<protein>
    <recommendedName>
        <fullName evidence="3">Fur-regulated basic protein B</fullName>
    </recommendedName>
</protein>
<gene>
    <name evidence="1" type="ORF">HHA03_21460</name>
</gene>
<dbReference type="EMBL" id="BJWI01000047">
    <property type="protein sequence ID" value="GEM02614.1"/>
    <property type="molecule type" value="Genomic_DNA"/>
</dbReference>
<reference evidence="1 2" key="1">
    <citation type="submission" date="2019-07" db="EMBL/GenBank/DDBJ databases">
        <title>Whole genome shotgun sequence of Halolactibacillus halophilus NBRC 100868.</title>
        <authorList>
            <person name="Hosoyama A."/>
            <person name="Uohara A."/>
            <person name="Ohji S."/>
            <person name="Ichikawa N."/>
        </authorList>
    </citation>
    <scope>NUCLEOTIDE SEQUENCE [LARGE SCALE GENOMIC DNA]</scope>
    <source>
        <strain evidence="1 2">NBRC 100868</strain>
    </source>
</reference>
<evidence type="ECO:0000313" key="1">
    <source>
        <dbReference type="EMBL" id="GEM02614.1"/>
    </source>
</evidence>
<name>A0ABQ0VR63_9BACI</name>